<dbReference type="Pfam" id="PF03259">
    <property type="entry name" value="Robl_LC7"/>
    <property type="match status" value="1"/>
</dbReference>
<proteinExistence type="inferred from homology"/>
<name>A0A137NTR8_CONC2</name>
<reference evidence="3 4" key="1">
    <citation type="journal article" date="2015" name="Genome Biol. Evol.">
        <title>Phylogenomic analyses indicate that early fungi evolved digesting cell walls of algal ancestors of land plants.</title>
        <authorList>
            <person name="Chang Y."/>
            <person name="Wang S."/>
            <person name="Sekimoto S."/>
            <person name="Aerts A.L."/>
            <person name="Choi C."/>
            <person name="Clum A."/>
            <person name="LaButti K.M."/>
            <person name="Lindquist E.A."/>
            <person name="Yee Ngan C."/>
            <person name="Ohm R.A."/>
            <person name="Salamov A.A."/>
            <person name="Grigoriev I.V."/>
            <person name="Spatafora J.W."/>
            <person name="Berbee M.L."/>
        </authorList>
    </citation>
    <scope>NUCLEOTIDE SEQUENCE [LARGE SCALE GENOMIC DNA]</scope>
    <source>
        <strain evidence="3 4">NRRL 28638</strain>
    </source>
</reference>
<dbReference type="EMBL" id="KQ964757">
    <property type="protein sequence ID" value="KXN66183.1"/>
    <property type="molecule type" value="Genomic_DNA"/>
</dbReference>
<gene>
    <name evidence="3" type="ORF">CONCODRAFT_12028</name>
</gene>
<comment type="similarity">
    <text evidence="1">Belongs to the GAMAD family.</text>
</comment>
<feature type="domain" description="Roadblock/LAMTOR2" evidence="2">
    <location>
        <begin position="7"/>
        <end position="96"/>
    </location>
</feature>
<accession>A0A137NTR8</accession>
<dbReference type="STRING" id="796925.A0A137NTR8"/>
<evidence type="ECO:0000259" key="2">
    <source>
        <dbReference type="Pfam" id="PF03259"/>
    </source>
</evidence>
<dbReference type="OMA" id="NNSTIEY"/>
<keyword evidence="4" id="KW-1185">Reference proteome</keyword>
<evidence type="ECO:0000313" key="4">
    <source>
        <dbReference type="Proteomes" id="UP000070444"/>
    </source>
</evidence>
<evidence type="ECO:0000256" key="1">
    <source>
        <dbReference type="ARBA" id="ARBA00007191"/>
    </source>
</evidence>
<dbReference type="OrthoDB" id="9985637at2759"/>
<dbReference type="PANTHER" id="PTHR10779">
    <property type="entry name" value="DYNEIN LIGHT CHAIN ROADBLOCK"/>
    <property type="match status" value="1"/>
</dbReference>
<protein>
    <recommendedName>
        <fullName evidence="2">Roadblock/LAMTOR2 domain-containing protein</fullName>
    </recommendedName>
</protein>
<dbReference type="Gene3D" id="3.30.450.30">
    <property type="entry name" value="Dynein light chain 2a, cytoplasmic"/>
    <property type="match status" value="1"/>
</dbReference>
<dbReference type="SUPFAM" id="SSF103196">
    <property type="entry name" value="Roadblock/LC7 domain"/>
    <property type="match status" value="1"/>
</dbReference>
<evidence type="ECO:0000313" key="3">
    <source>
        <dbReference type="EMBL" id="KXN66183.1"/>
    </source>
</evidence>
<sequence length="99" mass="11223">MNQISEIEATFQRLSTRSGVKACIVTTLDGSIIKSSLSEADIKQFVSSVPQLVDQAKKVVASWDKNDFIKFFSLRSNLYEFLVYPSDQYLLIVIQNNKN</sequence>
<dbReference type="Proteomes" id="UP000070444">
    <property type="component" value="Unassembled WGS sequence"/>
</dbReference>
<dbReference type="InterPro" id="IPR004942">
    <property type="entry name" value="Roadblock/LAMTOR2_dom"/>
</dbReference>
<dbReference type="AlphaFoldDB" id="A0A137NTR8"/>
<organism evidence="3 4">
    <name type="scientific">Conidiobolus coronatus (strain ATCC 28846 / CBS 209.66 / NRRL 28638)</name>
    <name type="common">Delacroixia coronata</name>
    <dbReference type="NCBI Taxonomy" id="796925"/>
    <lineage>
        <taxon>Eukaryota</taxon>
        <taxon>Fungi</taxon>
        <taxon>Fungi incertae sedis</taxon>
        <taxon>Zoopagomycota</taxon>
        <taxon>Entomophthoromycotina</taxon>
        <taxon>Entomophthoromycetes</taxon>
        <taxon>Entomophthorales</taxon>
        <taxon>Ancylistaceae</taxon>
        <taxon>Conidiobolus</taxon>
    </lineage>
</organism>